<organism evidence="3 4">
    <name type="scientific">Anisodus tanguticus</name>
    <dbReference type="NCBI Taxonomy" id="243964"/>
    <lineage>
        <taxon>Eukaryota</taxon>
        <taxon>Viridiplantae</taxon>
        <taxon>Streptophyta</taxon>
        <taxon>Embryophyta</taxon>
        <taxon>Tracheophyta</taxon>
        <taxon>Spermatophyta</taxon>
        <taxon>Magnoliopsida</taxon>
        <taxon>eudicotyledons</taxon>
        <taxon>Gunneridae</taxon>
        <taxon>Pentapetalae</taxon>
        <taxon>asterids</taxon>
        <taxon>lamiids</taxon>
        <taxon>Solanales</taxon>
        <taxon>Solanaceae</taxon>
        <taxon>Solanoideae</taxon>
        <taxon>Hyoscyameae</taxon>
        <taxon>Anisodus</taxon>
    </lineage>
</organism>
<dbReference type="EMBL" id="JAVYJV010000018">
    <property type="protein sequence ID" value="KAK4348059.1"/>
    <property type="molecule type" value="Genomic_DNA"/>
</dbReference>
<dbReference type="Pfam" id="PF01774">
    <property type="entry name" value="UreD"/>
    <property type="match status" value="1"/>
</dbReference>
<dbReference type="GO" id="GO:0016151">
    <property type="term" value="F:nickel cation binding"/>
    <property type="evidence" value="ECO:0007669"/>
    <property type="project" value="InterPro"/>
</dbReference>
<keyword evidence="4" id="KW-1185">Reference proteome</keyword>
<reference evidence="3" key="1">
    <citation type="submission" date="2023-12" db="EMBL/GenBank/DDBJ databases">
        <title>Genome assembly of Anisodus tanguticus.</title>
        <authorList>
            <person name="Wang Y.-J."/>
        </authorList>
    </citation>
    <scope>NUCLEOTIDE SEQUENCE</scope>
    <source>
        <strain evidence="3">KB-2021</strain>
        <tissue evidence="3">Leaf</tissue>
    </source>
</reference>
<name>A0AAE1R9I3_9SOLA</name>
<evidence type="ECO:0000256" key="2">
    <source>
        <dbReference type="ARBA" id="ARBA00023186"/>
    </source>
</evidence>
<dbReference type="Proteomes" id="UP001291623">
    <property type="component" value="Unassembled WGS sequence"/>
</dbReference>
<sequence length="103" mass="11870">MTCFSTAKYSQRQVFKVISDLSLLLVDWITSGRHERGEKWDFELYKSMNHIFHDGDEPLFLDTAKVEACSEPNPARCKENNVSGFTRVQLVQDNTLVDIMIIT</sequence>
<dbReference type="PANTHER" id="PTHR33643">
    <property type="entry name" value="UREASE ACCESSORY PROTEIN D"/>
    <property type="match status" value="1"/>
</dbReference>
<gene>
    <name evidence="3" type="ORF">RND71_034398</name>
</gene>
<keyword evidence="2" id="KW-0143">Chaperone</keyword>
<proteinExistence type="inferred from homology"/>
<comment type="caution">
    <text evidence="3">The sequence shown here is derived from an EMBL/GenBank/DDBJ whole genome shotgun (WGS) entry which is preliminary data.</text>
</comment>
<protein>
    <submittedName>
        <fullName evidence="3">Uncharacterized protein</fullName>
    </submittedName>
</protein>
<dbReference type="InterPro" id="IPR002669">
    <property type="entry name" value="UreD"/>
</dbReference>
<evidence type="ECO:0000313" key="3">
    <source>
        <dbReference type="EMBL" id="KAK4348059.1"/>
    </source>
</evidence>
<dbReference type="PANTHER" id="PTHR33643:SF1">
    <property type="entry name" value="UREASE ACCESSORY PROTEIN D"/>
    <property type="match status" value="1"/>
</dbReference>
<comment type="similarity">
    <text evidence="1">Belongs to the UreD family.</text>
</comment>
<evidence type="ECO:0000313" key="4">
    <source>
        <dbReference type="Proteomes" id="UP001291623"/>
    </source>
</evidence>
<accession>A0AAE1R9I3</accession>
<dbReference type="AlphaFoldDB" id="A0AAE1R9I3"/>
<evidence type="ECO:0000256" key="1">
    <source>
        <dbReference type="ARBA" id="ARBA00007177"/>
    </source>
</evidence>